<dbReference type="InterPro" id="IPR050411">
    <property type="entry name" value="AlphaKG_dependent_hydroxylases"/>
</dbReference>
<dbReference type="Pfam" id="PF02668">
    <property type="entry name" value="TauD"/>
    <property type="match status" value="1"/>
</dbReference>
<dbReference type="AlphaFoldDB" id="A0A7K4ML27"/>
<accession>A0A7K4ML27</accession>
<keyword evidence="2" id="KW-0045">Antibiotic biosynthesis</keyword>
<dbReference type="GO" id="GO:0017000">
    <property type="term" value="P:antibiotic biosynthetic process"/>
    <property type="evidence" value="ECO:0007669"/>
    <property type="project" value="UniProtKB-KW"/>
</dbReference>
<dbReference type="InterPro" id="IPR003819">
    <property type="entry name" value="TauD/TfdA-like"/>
</dbReference>
<evidence type="ECO:0000313" key="5">
    <source>
        <dbReference type="Proteomes" id="UP000568446"/>
    </source>
</evidence>
<dbReference type="PANTHER" id="PTHR10696">
    <property type="entry name" value="GAMMA-BUTYROBETAINE HYDROXYLASE-RELATED"/>
    <property type="match status" value="1"/>
</dbReference>
<evidence type="ECO:0000313" key="4">
    <source>
        <dbReference type="EMBL" id="NWJ29665.1"/>
    </source>
</evidence>
<name>A0A7K4ML27_9ARCH</name>
<evidence type="ECO:0000256" key="1">
    <source>
        <dbReference type="ARBA" id="ARBA00023002"/>
    </source>
</evidence>
<gene>
    <name evidence="4" type="ORF">HX850_01930</name>
</gene>
<evidence type="ECO:0000259" key="3">
    <source>
        <dbReference type="Pfam" id="PF02668"/>
    </source>
</evidence>
<keyword evidence="1" id="KW-0560">Oxidoreductase</keyword>
<protein>
    <submittedName>
        <fullName evidence="4">TauD/TfdA family dioxygenase</fullName>
    </submittedName>
</protein>
<organism evidence="4 5">
    <name type="scientific">Marine Group I thaumarchaeote</name>
    <dbReference type="NCBI Taxonomy" id="2511932"/>
    <lineage>
        <taxon>Archaea</taxon>
        <taxon>Nitrososphaerota</taxon>
        <taxon>Marine Group I</taxon>
    </lineage>
</organism>
<evidence type="ECO:0000256" key="2">
    <source>
        <dbReference type="ARBA" id="ARBA00023194"/>
    </source>
</evidence>
<feature type="domain" description="TauD/TfdA-like" evidence="3">
    <location>
        <begin position="60"/>
        <end position="305"/>
    </location>
</feature>
<reference evidence="4 5" key="1">
    <citation type="journal article" date="2019" name="Environ. Microbiol.">
        <title>Genomics insights into ecotype formation of ammonia-oxidizing archaea in the deep ocean.</title>
        <authorList>
            <person name="Wang Y."/>
            <person name="Huang J.M."/>
            <person name="Cui G.J."/>
            <person name="Nunoura T."/>
            <person name="Takaki Y."/>
            <person name="Li W.L."/>
            <person name="Li J."/>
            <person name="Gao Z.M."/>
            <person name="Takai K."/>
            <person name="Zhang A.Q."/>
            <person name="Stepanauskas R."/>
        </authorList>
    </citation>
    <scope>NUCLEOTIDE SEQUENCE [LARGE SCALE GENOMIC DNA]</scope>
    <source>
        <strain evidence="4 5">C4</strain>
    </source>
</reference>
<comment type="caution">
    <text evidence="4">The sequence shown here is derived from an EMBL/GenBank/DDBJ whole genome shotgun (WGS) entry which is preliminary data.</text>
</comment>
<proteinExistence type="predicted"/>
<dbReference type="EMBL" id="JACATK010000005">
    <property type="protein sequence ID" value="NWJ29665.1"/>
    <property type="molecule type" value="Genomic_DNA"/>
</dbReference>
<keyword evidence="4" id="KW-0223">Dioxygenase</keyword>
<dbReference type="Gene3D" id="3.60.130.10">
    <property type="entry name" value="Clavaminate synthase-like"/>
    <property type="match status" value="1"/>
</dbReference>
<sequence length="312" mass="36677">MVEMLTELVTNENLAWNKSLEKYPEKFIVTLSDDAINELLSNRTKLEDKNIENFCLLKKEILQAKKNILLQGCGVFIVAGKNFKLFSKEEQKLIHIIISKILGKLLIQSTQNDLFIEVKDIGRSLEEGGRYHQTKQGGSYHTDGYHMYEDTPNYVGLLCINPAKEGGASKFVSAYTIHNNLLKNNKELLKILYEKVYIDKREYKEGESKVRYDSTFEYHDGKLFFKYQREYVDRGYKIINQEMSEQQKLALDELDKALQIEDNILTYDFKAGDMMFSNNKWLIHDRTDFVDYDDPDLKRTLIRTWIREEQIF</sequence>
<dbReference type="PANTHER" id="PTHR10696:SF56">
    <property type="entry name" value="TAUD_TFDA-LIKE DOMAIN-CONTAINING PROTEIN"/>
    <property type="match status" value="1"/>
</dbReference>
<dbReference type="SUPFAM" id="SSF51197">
    <property type="entry name" value="Clavaminate synthase-like"/>
    <property type="match status" value="1"/>
</dbReference>
<dbReference type="GO" id="GO:0051213">
    <property type="term" value="F:dioxygenase activity"/>
    <property type="evidence" value="ECO:0007669"/>
    <property type="project" value="UniProtKB-KW"/>
</dbReference>
<dbReference type="InterPro" id="IPR042098">
    <property type="entry name" value="TauD-like_sf"/>
</dbReference>
<dbReference type="Proteomes" id="UP000568446">
    <property type="component" value="Unassembled WGS sequence"/>
</dbReference>